<dbReference type="AlphaFoldDB" id="A0A918S5G2"/>
<dbReference type="Proteomes" id="UP000646579">
    <property type="component" value="Unassembled WGS sequence"/>
</dbReference>
<dbReference type="Pfam" id="PF02254">
    <property type="entry name" value="TrkA_N"/>
    <property type="match status" value="1"/>
</dbReference>
<keyword evidence="11" id="KW-1185">Reference proteome</keyword>
<comment type="caution">
    <text evidence="10">The sequence shown here is derived from an EMBL/GenBank/DDBJ whole genome shotgun (WGS) entry which is preliminary data.</text>
</comment>
<keyword evidence="4 8" id="KW-0812">Transmembrane</keyword>
<organism evidence="10 11">
    <name type="scientific">Devosia pacifica</name>
    <dbReference type="NCBI Taxonomy" id="1335967"/>
    <lineage>
        <taxon>Bacteria</taxon>
        <taxon>Pseudomonadati</taxon>
        <taxon>Pseudomonadota</taxon>
        <taxon>Alphaproteobacteria</taxon>
        <taxon>Hyphomicrobiales</taxon>
        <taxon>Devosiaceae</taxon>
        <taxon>Devosia</taxon>
    </lineage>
</organism>
<evidence type="ECO:0000256" key="7">
    <source>
        <dbReference type="SAM" id="MobiDB-lite"/>
    </source>
</evidence>
<evidence type="ECO:0000256" key="1">
    <source>
        <dbReference type="ARBA" id="ARBA00004141"/>
    </source>
</evidence>
<comment type="similarity">
    <text evidence="2">Belongs to the monovalent cation:proton antiporter 2 (CPA2) transporter (TC 2.A.37) family.</text>
</comment>
<dbReference type="GO" id="GO:0015297">
    <property type="term" value="F:antiporter activity"/>
    <property type="evidence" value="ECO:0007669"/>
    <property type="project" value="InterPro"/>
</dbReference>
<feature type="region of interest" description="Disordered" evidence="7">
    <location>
        <begin position="642"/>
        <end position="807"/>
    </location>
</feature>
<gene>
    <name evidence="10" type="ORF">GCM10007989_21450</name>
</gene>
<feature type="compositionally biased region" description="Low complexity" evidence="7">
    <location>
        <begin position="771"/>
        <end position="780"/>
    </location>
</feature>
<evidence type="ECO:0000256" key="8">
    <source>
        <dbReference type="SAM" id="Phobius"/>
    </source>
</evidence>
<evidence type="ECO:0000313" key="11">
    <source>
        <dbReference type="Proteomes" id="UP000646579"/>
    </source>
</evidence>
<feature type="transmembrane region" description="Helical" evidence="8">
    <location>
        <begin position="197"/>
        <end position="220"/>
    </location>
</feature>
<dbReference type="GO" id="GO:0006813">
    <property type="term" value="P:potassium ion transport"/>
    <property type="evidence" value="ECO:0007669"/>
    <property type="project" value="InterPro"/>
</dbReference>
<dbReference type="InterPro" id="IPR006153">
    <property type="entry name" value="Cation/H_exchanger_TM"/>
</dbReference>
<protein>
    <submittedName>
        <fullName evidence="10">Sodium:proton antiporter</fullName>
    </submittedName>
</protein>
<feature type="transmembrane region" description="Helical" evidence="8">
    <location>
        <begin position="241"/>
        <end position="274"/>
    </location>
</feature>
<dbReference type="GO" id="GO:1902600">
    <property type="term" value="P:proton transmembrane transport"/>
    <property type="evidence" value="ECO:0007669"/>
    <property type="project" value="InterPro"/>
</dbReference>
<dbReference type="SUPFAM" id="SSF51735">
    <property type="entry name" value="NAD(P)-binding Rossmann-fold domains"/>
    <property type="match status" value="1"/>
</dbReference>
<comment type="subcellular location">
    <subcellularLocation>
        <location evidence="1">Membrane</location>
        <topology evidence="1">Multi-pass membrane protein</topology>
    </subcellularLocation>
</comment>
<evidence type="ECO:0000256" key="6">
    <source>
        <dbReference type="ARBA" id="ARBA00023136"/>
    </source>
</evidence>
<feature type="domain" description="RCK N-terminal" evidence="9">
    <location>
        <begin position="473"/>
        <end position="590"/>
    </location>
</feature>
<feature type="transmembrane region" description="Helical" evidence="8">
    <location>
        <begin position="6"/>
        <end position="26"/>
    </location>
</feature>
<feature type="transmembrane region" description="Helical" evidence="8">
    <location>
        <begin position="57"/>
        <end position="76"/>
    </location>
</feature>
<feature type="region of interest" description="Disordered" evidence="7">
    <location>
        <begin position="452"/>
        <end position="474"/>
    </location>
</feature>
<name>A0A918S5G2_9HYPH</name>
<keyword evidence="6 8" id="KW-0472">Membrane</keyword>
<dbReference type="InterPro" id="IPR038770">
    <property type="entry name" value="Na+/solute_symporter_sf"/>
</dbReference>
<evidence type="ECO:0000256" key="2">
    <source>
        <dbReference type="ARBA" id="ARBA00005551"/>
    </source>
</evidence>
<feature type="compositionally biased region" description="Basic and acidic residues" evidence="7">
    <location>
        <begin position="758"/>
        <end position="770"/>
    </location>
</feature>
<keyword evidence="3" id="KW-0813">Transport</keyword>
<feature type="transmembrane region" description="Helical" evidence="8">
    <location>
        <begin position="33"/>
        <end position="51"/>
    </location>
</feature>
<evidence type="ECO:0000313" key="10">
    <source>
        <dbReference type="EMBL" id="GHA25488.1"/>
    </source>
</evidence>
<reference evidence="10" key="1">
    <citation type="journal article" date="2014" name="Int. J. Syst. Evol. Microbiol.">
        <title>Complete genome sequence of Corynebacterium casei LMG S-19264T (=DSM 44701T), isolated from a smear-ripened cheese.</title>
        <authorList>
            <consortium name="US DOE Joint Genome Institute (JGI-PGF)"/>
            <person name="Walter F."/>
            <person name="Albersmeier A."/>
            <person name="Kalinowski J."/>
            <person name="Ruckert C."/>
        </authorList>
    </citation>
    <scope>NUCLEOTIDE SEQUENCE</scope>
    <source>
        <strain evidence="10">KCTC 32437</strain>
    </source>
</reference>
<dbReference type="InterPro" id="IPR036291">
    <property type="entry name" value="NAD(P)-bd_dom_sf"/>
</dbReference>
<evidence type="ECO:0000259" key="9">
    <source>
        <dbReference type="PROSITE" id="PS51201"/>
    </source>
</evidence>
<dbReference type="GO" id="GO:0016020">
    <property type="term" value="C:membrane"/>
    <property type="evidence" value="ECO:0007669"/>
    <property type="project" value="UniProtKB-SubCell"/>
</dbReference>
<feature type="transmembrane region" description="Helical" evidence="8">
    <location>
        <begin position="149"/>
        <end position="177"/>
    </location>
</feature>
<keyword evidence="5 8" id="KW-1133">Transmembrane helix</keyword>
<feature type="transmembrane region" description="Helical" evidence="8">
    <location>
        <begin position="294"/>
        <end position="312"/>
    </location>
</feature>
<dbReference type="PANTHER" id="PTHR42751:SF1">
    <property type="entry name" value="CATION_PROTON ANTIPORTER YBAL-RELATED"/>
    <property type="match status" value="1"/>
</dbReference>
<feature type="transmembrane region" description="Helical" evidence="8">
    <location>
        <begin position="353"/>
        <end position="375"/>
    </location>
</feature>
<proteinExistence type="inferred from homology"/>
<feature type="transmembrane region" description="Helical" evidence="8">
    <location>
        <begin position="319"/>
        <end position="341"/>
    </location>
</feature>
<evidence type="ECO:0000256" key="5">
    <source>
        <dbReference type="ARBA" id="ARBA00022989"/>
    </source>
</evidence>
<reference evidence="10" key="2">
    <citation type="submission" date="2020-09" db="EMBL/GenBank/DDBJ databases">
        <authorList>
            <person name="Sun Q."/>
            <person name="Kim S."/>
        </authorList>
    </citation>
    <scope>NUCLEOTIDE SEQUENCE</scope>
    <source>
        <strain evidence="10">KCTC 32437</strain>
    </source>
</reference>
<dbReference type="Gene3D" id="3.40.50.720">
    <property type="entry name" value="NAD(P)-binding Rossmann-like Domain"/>
    <property type="match status" value="1"/>
</dbReference>
<feature type="transmembrane region" description="Helical" evidence="8">
    <location>
        <begin position="118"/>
        <end position="137"/>
    </location>
</feature>
<dbReference type="PROSITE" id="PS51201">
    <property type="entry name" value="RCK_N"/>
    <property type="match status" value="1"/>
</dbReference>
<sequence>MHHDTPLITTIVAGLVLAFIFGTIANRFRLPPLVGYLFAGVLVGPHTPGFVADQELGAELAELGVILLMFGVGLHFSLRDLMSVRALAIPGAVAQMGFATLLGLGLGLLMGWGVGGGLVFGLALSVASTVVLLKALQDRRLIETERGRIAVGWLIVEDMAMILALVLIPAIASIGGVETGIHDPFVSFVERVFRTEIGVVGVMGLTILKVAAFVGFMLIVGRRVIPWALHATAHTGSRELFRLAVLAIALGVALGSSVLFGVSLALGAFFAGMILAESELSQRAAQETLPLRDAFAVLFFVSVGMLFDPMIVITDPLPLLATVFIIIVGKSVASFAIVMLFRRPLSTALTISASLAQIGEFSFILASMGVTLALMPSEAQDLILAGALISIILNPVVFWGVERVRPKLEQRAARKAPRPAELEEPFDGPLMPDPAKAGVDVMSEFAAAAPGAAEEAPAPLDDDDDVPQPSTKTGHTVLVGFGRVGSVVGEGLHAAGAPLVVLEDADTSISAARGMGIEVIVGNASSVDTMKLANIEQARSLLIAIPSSFEAGQVVEQGRKLNPGIHIIARAHSNEEESYLANLGADTVIMGEREIGLGMLAWVRGDRESTAAAAAQAIRMAPTSNIIDETSNPAEAANAVALNDDGTESTEAERVPPRPAGDTLPDEPIAAPPAGADTLDNTEADTVKIADKGPLAESEPAEPDAPIADEGVKPQPSDDENSDDRAIASEPAATFEPAPDADPVAIEDAGPNSEVSESSEKPEPEAEPAKDAASAETDSSSENEHGVVEDDTFDAPRVPPVKPEKRD</sequence>
<dbReference type="InterPro" id="IPR003148">
    <property type="entry name" value="RCK_N"/>
</dbReference>
<evidence type="ECO:0000256" key="3">
    <source>
        <dbReference type="ARBA" id="ARBA00022448"/>
    </source>
</evidence>
<dbReference type="Gene3D" id="1.20.1530.20">
    <property type="match status" value="1"/>
</dbReference>
<feature type="transmembrane region" description="Helical" evidence="8">
    <location>
        <begin position="382"/>
        <end position="401"/>
    </location>
</feature>
<feature type="region of interest" description="Disordered" evidence="7">
    <location>
        <begin position="410"/>
        <end position="429"/>
    </location>
</feature>
<dbReference type="EMBL" id="BMZE01000002">
    <property type="protein sequence ID" value="GHA25488.1"/>
    <property type="molecule type" value="Genomic_DNA"/>
</dbReference>
<accession>A0A918S5G2</accession>
<feature type="transmembrane region" description="Helical" evidence="8">
    <location>
        <begin position="88"/>
        <end position="112"/>
    </location>
</feature>
<dbReference type="Pfam" id="PF00999">
    <property type="entry name" value="Na_H_Exchanger"/>
    <property type="match status" value="1"/>
</dbReference>
<dbReference type="PANTHER" id="PTHR42751">
    <property type="entry name" value="SODIUM/HYDROGEN EXCHANGER FAMILY/TRKA DOMAIN PROTEIN"/>
    <property type="match status" value="1"/>
</dbReference>
<evidence type="ECO:0000256" key="4">
    <source>
        <dbReference type="ARBA" id="ARBA00022692"/>
    </source>
</evidence>